<dbReference type="GO" id="GO:0032259">
    <property type="term" value="P:methylation"/>
    <property type="evidence" value="ECO:0007669"/>
    <property type="project" value="UniProtKB-KW"/>
</dbReference>
<reference evidence="2 3" key="1">
    <citation type="submission" date="2017-07" db="EMBL/GenBank/DDBJ databases">
        <title>Isolation and whole genome analysis of endospore-forming bacteria from heroin.</title>
        <authorList>
            <person name="Kalinowski J."/>
            <person name="Ahrens B."/>
            <person name="Al-Dilaimi A."/>
            <person name="Winkler A."/>
            <person name="Wibberg D."/>
            <person name="Schleenbecker U."/>
            <person name="Ruckert C."/>
            <person name="Wolfel R."/>
            <person name="Grass G."/>
        </authorList>
    </citation>
    <scope>NUCLEOTIDE SEQUENCE [LARGE SCALE GENOMIC DNA]</scope>
    <source>
        <strain evidence="2 3">7521-2</strain>
    </source>
</reference>
<dbReference type="Gene3D" id="3.40.50.150">
    <property type="entry name" value="Vaccinia Virus protein VP39"/>
    <property type="match status" value="1"/>
</dbReference>
<dbReference type="PANTHER" id="PTHR43591:SF24">
    <property type="entry name" value="2-METHOXY-6-POLYPRENYL-1,4-BENZOQUINOL METHYLASE, MITOCHONDRIAL"/>
    <property type="match status" value="1"/>
</dbReference>
<dbReference type="Proteomes" id="UP000216961">
    <property type="component" value="Unassembled WGS sequence"/>
</dbReference>
<dbReference type="RefSeq" id="WP_095328953.1">
    <property type="nucleotide sequence ID" value="NZ_CP026033.1"/>
</dbReference>
<dbReference type="AlphaFoldDB" id="A0AA91Z2B6"/>
<proteinExistence type="predicted"/>
<keyword evidence="2" id="KW-0808">Transferase</keyword>
<evidence type="ECO:0000313" key="2">
    <source>
        <dbReference type="EMBL" id="PAD84683.1"/>
    </source>
</evidence>
<dbReference type="EMBL" id="NPBQ01000021">
    <property type="protein sequence ID" value="PAD84683.1"/>
    <property type="molecule type" value="Genomic_DNA"/>
</dbReference>
<accession>A0AA91Z2B6</accession>
<keyword evidence="2" id="KW-0489">Methyltransferase</keyword>
<evidence type="ECO:0000259" key="1">
    <source>
        <dbReference type="Pfam" id="PF13847"/>
    </source>
</evidence>
<dbReference type="CDD" id="cd02440">
    <property type="entry name" value="AdoMet_MTases"/>
    <property type="match status" value="1"/>
</dbReference>
<name>A0AA91Z2B6_NIACI</name>
<comment type="caution">
    <text evidence="2">The sequence shown here is derived from an EMBL/GenBank/DDBJ whole genome shotgun (WGS) entry which is preliminary data.</text>
</comment>
<evidence type="ECO:0000313" key="3">
    <source>
        <dbReference type="Proteomes" id="UP000216961"/>
    </source>
</evidence>
<sequence>MLASLQAIQEVRQGNKEVLRQQKWLQYLYITKEKNVNLEQVPSLEGLESNPVLSYVEKTLLILDNCTSLNDPEKQIIEQVLIWSDVAKCGSPSQRKYWRERGFQLGIHNIGSAQIYAEEIRKTTNGERNLVLEELIFTLIYTHGLIGQFIRGEVRYCQLEPLILSMNKNIVVDQNDRYRLLYVLNQCIIEAVSPQIWKEVQKEVKEVISSILEGKREQELPLKERIKRLRKAAIQNGENFDEEYSRFLKESKRNEMLQLFFHKTDMWYVESALHDFSLEEFLKIFLLIYQKVDPLTIRQISFEPFMKDIYYDYKGKKTINLYKKRIIEAFLKEQTIDDLIAGTKCANEHVELVIIPLDSLNENISVTFVYSKAGEKLIEFCQEAEKSPLYERAIILLYDFFGFRKDGFDRMQNEQNYLADMNNAEDHKKMIADYAIGNKLLDIGAGGGIMLDILSDRHPQATVIGIDISTNVIEALEKRKIREKKTWLVKQADALQLKETFAVNSMDTIVFSSILHEMYSYIPYKGMKFNPEVILDSLTSAFEVLKPGGRIIIRDGIMTEPKEEWRQIEFKQPNGLDFFKRYVNDFKGRQIEFEQINESTVQLPINDAMEFLYTYTWGEEAYPHEVQEQFGYFTPAEYKDVIKRVIGNKGKVLLFDHYLQDGYAEHLLPKVKLMDSSQNVVKLPDSTCFIVIEKHLR</sequence>
<dbReference type="InterPro" id="IPR025714">
    <property type="entry name" value="Methyltranfer_dom"/>
</dbReference>
<protein>
    <submittedName>
        <fullName evidence="2">SAM-dependent methyltransferase</fullName>
    </submittedName>
</protein>
<feature type="domain" description="Methyltransferase" evidence="1">
    <location>
        <begin position="438"/>
        <end position="566"/>
    </location>
</feature>
<organism evidence="2 3">
    <name type="scientific">Niallia circulans</name>
    <name type="common">Bacillus circulans</name>
    <dbReference type="NCBI Taxonomy" id="1397"/>
    <lineage>
        <taxon>Bacteria</taxon>
        <taxon>Bacillati</taxon>
        <taxon>Bacillota</taxon>
        <taxon>Bacilli</taxon>
        <taxon>Bacillales</taxon>
        <taxon>Bacillaceae</taxon>
        <taxon>Niallia</taxon>
    </lineage>
</organism>
<dbReference type="PANTHER" id="PTHR43591">
    <property type="entry name" value="METHYLTRANSFERASE"/>
    <property type="match status" value="1"/>
</dbReference>
<dbReference type="NCBIfam" id="NF005379">
    <property type="entry name" value="PRK06922.1"/>
    <property type="match status" value="1"/>
</dbReference>
<dbReference type="GO" id="GO:0008168">
    <property type="term" value="F:methyltransferase activity"/>
    <property type="evidence" value="ECO:0007669"/>
    <property type="project" value="UniProtKB-KW"/>
</dbReference>
<dbReference type="InterPro" id="IPR029063">
    <property type="entry name" value="SAM-dependent_MTases_sf"/>
</dbReference>
<dbReference type="SUPFAM" id="SSF53335">
    <property type="entry name" value="S-adenosyl-L-methionine-dependent methyltransferases"/>
    <property type="match status" value="1"/>
</dbReference>
<dbReference type="Pfam" id="PF13847">
    <property type="entry name" value="Methyltransf_31"/>
    <property type="match status" value="1"/>
</dbReference>
<gene>
    <name evidence="2" type="ORF">CHH57_03590</name>
</gene>